<feature type="compositionally biased region" description="Basic and acidic residues" evidence="1">
    <location>
        <begin position="78"/>
        <end position="90"/>
    </location>
</feature>
<sequence>MDMLAKQLSQIATSLSEMHGNEGKIHATIKMPGKENISQITLRSGTAYQGPTRKADDEEPSVGNEDGDRLIKKNGQAGERDELQPEDLRK</sequence>
<gene>
    <name evidence="2" type="ORF">AAHA92_17072</name>
</gene>
<evidence type="ECO:0000313" key="2">
    <source>
        <dbReference type="EMBL" id="KAL1548895.1"/>
    </source>
</evidence>
<dbReference type="Proteomes" id="UP001567538">
    <property type="component" value="Unassembled WGS sequence"/>
</dbReference>
<proteinExistence type="predicted"/>
<feature type="compositionally biased region" description="Polar residues" evidence="1">
    <location>
        <begin position="36"/>
        <end position="49"/>
    </location>
</feature>
<name>A0ABD1GXK6_SALDI</name>
<keyword evidence="3" id="KW-1185">Reference proteome</keyword>
<protein>
    <submittedName>
        <fullName evidence="2">Uncharacterized protein</fullName>
    </submittedName>
</protein>
<evidence type="ECO:0000313" key="3">
    <source>
        <dbReference type="Proteomes" id="UP001567538"/>
    </source>
</evidence>
<dbReference type="EMBL" id="JBEAFC010000007">
    <property type="protein sequence ID" value="KAL1548895.1"/>
    <property type="molecule type" value="Genomic_DNA"/>
</dbReference>
<dbReference type="AlphaFoldDB" id="A0ABD1GXK6"/>
<comment type="caution">
    <text evidence="2">The sequence shown here is derived from an EMBL/GenBank/DDBJ whole genome shotgun (WGS) entry which is preliminary data.</text>
</comment>
<evidence type="ECO:0000256" key="1">
    <source>
        <dbReference type="SAM" id="MobiDB-lite"/>
    </source>
</evidence>
<reference evidence="2 3" key="1">
    <citation type="submission" date="2024-06" db="EMBL/GenBank/DDBJ databases">
        <title>A chromosome level genome sequence of Diviner's sage (Salvia divinorum).</title>
        <authorList>
            <person name="Ford S.A."/>
            <person name="Ro D.-K."/>
            <person name="Ness R.W."/>
            <person name="Phillips M.A."/>
        </authorList>
    </citation>
    <scope>NUCLEOTIDE SEQUENCE [LARGE SCALE GENOMIC DNA]</scope>
    <source>
        <strain evidence="2">SAF-2024a</strain>
        <tissue evidence="2">Leaf</tissue>
    </source>
</reference>
<feature type="region of interest" description="Disordered" evidence="1">
    <location>
        <begin position="29"/>
        <end position="90"/>
    </location>
</feature>
<accession>A0ABD1GXK6</accession>
<organism evidence="2 3">
    <name type="scientific">Salvia divinorum</name>
    <name type="common">Maria pastora</name>
    <name type="synonym">Diviner's sage</name>
    <dbReference type="NCBI Taxonomy" id="28513"/>
    <lineage>
        <taxon>Eukaryota</taxon>
        <taxon>Viridiplantae</taxon>
        <taxon>Streptophyta</taxon>
        <taxon>Embryophyta</taxon>
        <taxon>Tracheophyta</taxon>
        <taxon>Spermatophyta</taxon>
        <taxon>Magnoliopsida</taxon>
        <taxon>eudicotyledons</taxon>
        <taxon>Gunneridae</taxon>
        <taxon>Pentapetalae</taxon>
        <taxon>asterids</taxon>
        <taxon>lamiids</taxon>
        <taxon>Lamiales</taxon>
        <taxon>Lamiaceae</taxon>
        <taxon>Nepetoideae</taxon>
        <taxon>Mentheae</taxon>
        <taxon>Salviinae</taxon>
        <taxon>Salvia</taxon>
        <taxon>Salvia subgen. Calosphace</taxon>
    </lineage>
</organism>